<proteinExistence type="predicted"/>
<sequence length="614" mass="68741">MQVIGTTTPQEVWVLDQTRPFRTNELLIIEDPQLGLLTGEVVECQSHHPLLSGSKGEGAVLDRQLLSNLLTIGLDPRREVVHLARVRLLTEARWPVAFAAPVRLPRFEEVAPLLLKTGPDTGLTLGVIAGTEELGQELPAGLREIAPLWNGEGLQAQEGVPFIFNYQAMNQYPHLGIFGGSGSGKSFGTRVVLEELMQQGIPTIVLDPHWEMSFEQQVAGWPPGLQREWTRRAVLFAIGQEVGVNFSELNGAEVANLLAAAGGSLSEAMENAVITLHQRRDSLQTFKTRLEELRWALENESKLRKSPDLFTPEKVRQAQELLEEYKDRISGPGTLAGIQWRLNRLEQTGIFHRDIRPVEEELIKRKLVIIRGTVTTLNIFAAYVLKKFYDKRRQYRDSLQRGERSGEPFPPFVIVADEAHNFAPVSPVIPAPARSILKEIAQEGRKYGVFLILATQRPALLDETINAQLNTKFIFRTTRSQDIDLIQRESDLSREETRRLPYLPSGTCFVSSAIYGRSLLVRIRAAKTCSPHSHNPFTELSRDFASEEDKMSEILLGLLPLNEASLLSYLPEIGQRLGRAVTIEEVKAALADLACQGRCREISTPFGKKYEVMP</sequence>
<dbReference type="AlphaFoldDB" id="A0A1T4QVS9"/>
<keyword evidence="3" id="KW-1185">Reference proteome</keyword>
<dbReference type="InterPro" id="IPR002789">
    <property type="entry name" value="HerA_central"/>
</dbReference>
<dbReference type="Gene3D" id="3.40.50.300">
    <property type="entry name" value="P-loop containing nucleotide triphosphate hydrolases"/>
    <property type="match status" value="2"/>
</dbReference>
<dbReference type="PANTHER" id="PTHR42957:SF2">
    <property type="entry name" value="HELICASE HERA CENTRAL DOMAIN-CONTAINING PROTEIN"/>
    <property type="match status" value="1"/>
</dbReference>
<feature type="domain" description="Helicase HerA central" evidence="1">
    <location>
        <begin position="173"/>
        <end position="362"/>
    </location>
</feature>
<dbReference type="Proteomes" id="UP000189933">
    <property type="component" value="Unassembled WGS sequence"/>
</dbReference>
<evidence type="ECO:0000259" key="1">
    <source>
        <dbReference type="Pfam" id="PF01935"/>
    </source>
</evidence>
<dbReference type="EMBL" id="FUXM01000022">
    <property type="protein sequence ID" value="SKA07408.1"/>
    <property type="molecule type" value="Genomic_DNA"/>
</dbReference>
<protein>
    <recommendedName>
        <fullName evidence="1">Helicase HerA central domain-containing protein</fullName>
    </recommendedName>
</protein>
<accession>A0A1T4QVS9</accession>
<dbReference type="InterPro" id="IPR008571">
    <property type="entry name" value="HerA-like"/>
</dbReference>
<dbReference type="InterPro" id="IPR027417">
    <property type="entry name" value="P-loop_NTPase"/>
</dbReference>
<evidence type="ECO:0000313" key="3">
    <source>
        <dbReference type="Proteomes" id="UP000189933"/>
    </source>
</evidence>
<name>A0A1T4QVS9_9FIRM</name>
<dbReference type="PANTHER" id="PTHR42957">
    <property type="entry name" value="HELICASE MJ1565-RELATED"/>
    <property type="match status" value="1"/>
</dbReference>
<dbReference type="OrthoDB" id="9806951at2"/>
<dbReference type="Pfam" id="PF01935">
    <property type="entry name" value="DUF87"/>
    <property type="match status" value="1"/>
</dbReference>
<organism evidence="2 3">
    <name type="scientific">Carboxydocella sporoproducens DSM 16521</name>
    <dbReference type="NCBI Taxonomy" id="1121270"/>
    <lineage>
        <taxon>Bacteria</taxon>
        <taxon>Bacillati</taxon>
        <taxon>Bacillota</taxon>
        <taxon>Clostridia</taxon>
        <taxon>Eubacteriales</taxon>
        <taxon>Clostridiales Family XVI. Incertae Sedis</taxon>
        <taxon>Carboxydocella</taxon>
    </lineage>
</organism>
<gene>
    <name evidence="2" type="ORF">SAMN02745885_01806</name>
</gene>
<reference evidence="3" key="1">
    <citation type="submission" date="2017-02" db="EMBL/GenBank/DDBJ databases">
        <authorList>
            <person name="Varghese N."/>
            <person name="Submissions S."/>
        </authorList>
    </citation>
    <scope>NUCLEOTIDE SEQUENCE [LARGE SCALE GENOMIC DNA]</scope>
    <source>
        <strain evidence="3">DSM 16521</strain>
    </source>
</reference>
<evidence type="ECO:0000313" key="2">
    <source>
        <dbReference type="EMBL" id="SKA07408.1"/>
    </source>
</evidence>
<dbReference type="RefSeq" id="WP_159071971.1">
    <property type="nucleotide sequence ID" value="NZ_FUXM01000022.1"/>
</dbReference>
<dbReference type="SUPFAM" id="SSF52540">
    <property type="entry name" value="P-loop containing nucleoside triphosphate hydrolases"/>
    <property type="match status" value="1"/>
</dbReference>
<dbReference type="CDD" id="cd01127">
    <property type="entry name" value="TrwB_TraG_TraD_VirD4"/>
    <property type="match status" value="1"/>
</dbReference>